<gene>
    <name evidence="1" type="ORF">MERR_LOCUS4239</name>
</gene>
<comment type="caution">
    <text evidence="1">The sequence shown here is derived from an EMBL/GenBank/DDBJ whole genome shotgun (WGS) entry which is preliminary data.</text>
</comment>
<evidence type="ECO:0000313" key="1">
    <source>
        <dbReference type="EMBL" id="CAA7017004.1"/>
    </source>
</evidence>
<proteinExistence type="predicted"/>
<dbReference type="AlphaFoldDB" id="A0A6D2HKM4"/>
<accession>A0A6D2HKM4</accession>
<organism evidence="1 2">
    <name type="scientific">Microthlaspi erraticum</name>
    <dbReference type="NCBI Taxonomy" id="1685480"/>
    <lineage>
        <taxon>Eukaryota</taxon>
        <taxon>Viridiplantae</taxon>
        <taxon>Streptophyta</taxon>
        <taxon>Embryophyta</taxon>
        <taxon>Tracheophyta</taxon>
        <taxon>Spermatophyta</taxon>
        <taxon>Magnoliopsida</taxon>
        <taxon>eudicotyledons</taxon>
        <taxon>Gunneridae</taxon>
        <taxon>Pentapetalae</taxon>
        <taxon>rosids</taxon>
        <taxon>malvids</taxon>
        <taxon>Brassicales</taxon>
        <taxon>Brassicaceae</taxon>
        <taxon>Coluteocarpeae</taxon>
        <taxon>Microthlaspi</taxon>
    </lineage>
</organism>
<sequence>MTESHRQNSPISPFLRCAHTIHRLDNLSALSHLMLHAAHPRTTNRQPSHSLAARCRNPRLFSISAALIRYSHRPFDSSIPTHPSLSRFSSKSKVVRTFSGCEIVREKLSYLSPISERPKSESFLQRLRLKVACYSSPAI</sequence>
<reference evidence="1" key="1">
    <citation type="submission" date="2020-01" db="EMBL/GenBank/DDBJ databases">
        <authorList>
            <person name="Mishra B."/>
        </authorList>
    </citation>
    <scope>NUCLEOTIDE SEQUENCE [LARGE SCALE GENOMIC DNA]</scope>
</reference>
<name>A0A6D2HKM4_9BRAS</name>
<dbReference type="Proteomes" id="UP000467841">
    <property type="component" value="Unassembled WGS sequence"/>
</dbReference>
<protein>
    <submittedName>
        <fullName evidence="1">Uncharacterized protein</fullName>
    </submittedName>
</protein>
<evidence type="ECO:0000313" key="2">
    <source>
        <dbReference type="Proteomes" id="UP000467841"/>
    </source>
</evidence>
<keyword evidence="2" id="KW-1185">Reference proteome</keyword>
<dbReference type="EMBL" id="CACVBM020000277">
    <property type="protein sequence ID" value="CAA7017004.1"/>
    <property type="molecule type" value="Genomic_DNA"/>
</dbReference>